<dbReference type="InterPro" id="IPR000961">
    <property type="entry name" value="AGC-kinase_C"/>
</dbReference>
<dbReference type="Gene3D" id="1.10.510.10">
    <property type="entry name" value="Transferase(Phosphotransferase) domain 1"/>
    <property type="match status" value="1"/>
</dbReference>
<comment type="caution">
    <text evidence="9">The sequence shown here is derived from an EMBL/GenBank/DDBJ whole genome shotgun (WGS) entry which is preliminary data.</text>
</comment>
<dbReference type="PROSITE" id="PS51285">
    <property type="entry name" value="AGC_KINASE_CTER"/>
    <property type="match status" value="1"/>
</dbReference>
<evidence type="ECO:0000313" key="9">
    <source>
        <dbReference type="EMBL" id="RVW52505.1"/>
    </source>
</evidence>
<gene>
    <name evidence="9" type="primary">IREH1_10</name>
    <name evidence="9" type="ORF">CK203_097375</name>
</gene>
<dbReference type="InterPro" id="IPR011009">
    <property type="entry name" value="Kinase-like_dom_sf"/>
</dbReference>
<keyword evidence="2 9" id="KW-0723">Serine/threonine-protein kinase</keyword>
<feature type="region of interest" description="Disordered" evidence="7">
    <location>
        <begin position="72"/>
        <end position="104"/>
    </location>
</feature>
<sequence length="154" mass="16934">MFVKVTSDLLVHSCRLLTEDPYQRLGAGGASEVKQHAFFRDINWDTLARQKAAFVPSSESALDTSYFTSRYSWNPSDNQVLASEEDSSDDGSMSGSSSCLSNRQDELGDECGGLAELTRAHLLITPSNLSQLASINYDLLTKGWKEDPPTNHNV</sequence>
<evidence type="ECO:0000256" key="4">
    <source>
        <dbReference type="ARBA" id="ARBA00022741"/>
    </source>
</evidence>
<dbReference type="InterPro" id="IPR050236">
    <property type="entry name" value="Ser_Thr_kinase_AGC"/>
</dbReference>
<dbReference type="GO" id="GO:0005524">
    <property type="term" value="F:ATP binding"/>
    <property type="evidence" value="ECO:0007669"/>
    <property type="project" value="UniProtKB-KW"/>
</dbReference>
<dbReference type="SUPFAM" id="SSF56112">
    <property type="entry name" value="Protein kinase-like (PK-like)"/>
    <property type="match status" value="1"/>
</dbReference>
<evidence type="ECO:0000259" key="8">
    <source>
        <dbReference type="PROSITE" id="PS51285"/>
    </source>
</evidence>
<accession>A0A438EXR4</accession>
<dbReference type="Proteomes" id="UP000288805">
    <property type="component" value="Unassembled WGS sequence"/>
</dbReference>
<evidence type="ECO:0000256" key="3">
    <source>
        <dbReference type="ARBA" id="ARBA00022679"/>
    </source>
</evidence>
<keyword evidence="6" id="KW-0067">ATP-binding</keyword>
<organism evidence="9 10">
    <name type="scientific">Vitis vinifera</name>
    <name type="common">Grape</name>
    <dbReference type="NCBI Taxonomy" id="29760"/>
    <lineage>
        <taxon>Eukaryota</taxon>
        <taxon>Viridiplantae</taxon>
        <taxon>Streptophyta</taxon>
        <taxon>Embryophyta</taxon>
        <taxon>Tracheophyta</taxon>
        <taxon>Spermatophyta</taxon>
        <taxon>Magnoliopsida</taxon>
        <taxon>eudicotyledons</taxon>
        <taxon>Gunneridae</taxon>
        <taxon>Pentapetalae</taxon>
        <taxon>rosids</taxon>
        <taxon>Vitales</taxon>
        <taxon>Vitaceae</taxon>
        <taxon>Viteae</taxon>
        <taxon>Vitis</taxon>
    </lineage>
</organism>
<protein>
    <recommendedName>
        <fullName evidence="1">non-specific serine/threonine protein kinase</fullName>
        <ecNumber evidence="1">2.7.11.1</ecNumber>
    </recommendedName>
</protein>
<evidence type="ECO:0000256" key="2">
    <source>
        <dbReference type="ARBA" id="ARBA00022527"/>
    </source>
</evidence>
<evidence type="ECO:0000313" key="10">
    <source>
        <dbReference type="Proteomes" id="UP000288805"/>
    </source>
</evidence>
<dbReference type="Gene3D" id="3.30.200.20">
    <property type="entry name" value="Phosphorylase Kinase, domain 1"/>
    <property type="match status" value="1"/>
</dbReference>
<name>A0A438EXR4_VITVI</name>
<keyword evidence="5 9" id="KW-0418">Kinase</keyword>
<dbReference type="EC" id="2.7.11.1" evidence="1"/>
<keyword evidence="4" id="KW-0547">Nucleotide-binding</keyword>
<evidence type="ECO:0000256" key="1">
    <source>
        <dbReference type="ARBA" id="ARBA00012513"/>
    </source>
</evidence>
<dbReference type="EMBL" id="QGNW01001167">
    <property type="protein sequence ID" value="RVW52505.1"/>
    <property type="molecule type" value="Genomic_DNA"/>
</dbReference>
<feature type="compositionally biased region" description="Polar residues" evidence="7">
    <location>
        <begin position="72"/>
        <end position="81"/>
    </location>
</feature>
<dbReference type="GO" id="GO:0004674">
    <property type="term" value="F:protein serine/threonine kinase activity"/>
    <property type="evidence" value="ECO:0007669"/>
    <property type="project" value="UniProtKB-KW"/>
</dbReference>
<proteinExistence type="predicted"/>
<reference evidence="9 10" key="1">
    <citation type="journal article" date="2018" name="PLoS Genet.">
        <title>Population sequencing reveals clonal diversity and ancestral inbreeding in the grapevine cultivar Chardonnay.</title>
        <authorList>
            <person name="Roach M.J."/>
            <person name="Johnson D.L."/>
            <person name="Bohlmann J."/>
            <person name="van Vuuren H.J."/>
            <person name="Jones S.J."/>
            <person name="Pretorius I.S."/>
            <person name="Schmidt S.A."/>
            <person name="Borneman A.R."/>
        </authorList>
    </citation>
    <scope>NUCLEOTIDE SEQUENCE [LARGE SCALE GENOMIC DNA]</scope>
    <source>
        <strain evidence="10">cv. Chardonnay</strain>
        <tissue evidence="9">Leaf</tissue>
    </source>
</reference>
<dbReference type="AlphaFoldDB" id="A0A438EXR4"/>
<evidence type="ECO:0000256" key="5">
    <source>
        <dbReference type="ARBA" id="ARBA00022777"/>
    </source>
</evidence>
<evidence type="ECO:0000256" key="7">
    <source>
        <dbReference type="SAM" id="MobiDB-lite"/>
    </source>
</evidence>
<dbReference type="PANTHER" id="PTHR24356:SF1">
    <property type="entry name" value="SERINE_THREONINE-PROTEIN KINASE GREATWALL"/>
    <property type="match status" value="1"/>
</dbReference>
<evidence type="ECO:0000256" key="6">
    <source>
        <dbReference type="ARBA" id="ARBA00022840"/>
    </source>
</evidence>
<keyword evidence="3" id="KW-0808">Transferase</keyword>
<feature type="domain" description="AGC-kinase C-terminal" evidence="8">
    <location>
        <begin position="40"/>
        <end position="108"/>
    </location>
</feature>
<dbReference type="PANTHER" id="PTHR24356">
    <property type="entry name" value="SERINE/THREONINE-PROTEIN KINASE"/>
    <property type="match status" value="1"/>
</dbReference>